<reference evidence="2" key="1">
    <citation type="submission" date="2020-09" db="EMBL/GenBank/DDBJ databases">
        <title>Bacillus faecalis sp. nov., a moderately halophilic bacterium isolated from cow faeces.</title>
        <authorList>
            <person name="Jiang L."/>
            <person name="Lee J."/>
        </authorList>
    </citation>
    <scope>NUCLEOTIDE SEQUENCE</scope>
    <source>
        <strain evidence="2">AGMB 02131</strain>
    </source>
</reference>
<dbReference type="Pfam" id="PF13490">
    <property type="entry name" value="zf-HC2"/>
    <property type="match status" value="1"/>
</dbReference>
<evidence type="ECO:0000313" key="3">
    <source>
        <dbReference type="Proteomes" id="UP000602076"/>
    </source>
</evidence>
<dbReference type="RefSeq" id="WP_190998647.1">
    <property type="nucleotide sequence ID" value="NZ_JACXSI010000027.1"/>
</dbReference>
<dbReference type="InterPro" id="IPR027383">
    <property type="entry name" value="Znf_put"/>
</dbReference>
<feature type="domain" description="Putative zinc-finger" evidence="1">
    <location>
        <begin position="5"/>
        <end position="37"/>
    </location>
</feature>
<accession>A0A927CYP5</accession>
<keyword evidence="3" id="KW-1185">Reference proteome</keyword>
<sequence length="211" mass="24041">MKCSEEVILYMHEYLDEEISKEHENMLRIHLHECNDCKAYFHELKRAIALVQSTSHIVAPADFTSKVMAALPKEKRKVSVQRWFKKHPFFTAASLFTILMGGALFSSWQGDQHLSFSNQPELQVEQDTVVVPEGKVVTGDIVVRNGNIRIEGEVDGNVTIINGEKLMASAGNVTGEIQEVDQVFEWLWFKIKESGKEFTNLFKEQEKVPSN</sequence>
<comment type="caution">
    <text evidence="2">The sequence shown here is derived from an EMBL/GenBank/DDBJ whole genome shotgun (WGS) entry which is preliminary data.</text>
</comment>
<gene>
    <name evidence="2" type="ORF">IEO70_12120</name>
</gene>
<dbReference type="Proteomes" id="UP000602076">
    <property type="component" value="Unassembled WGS sequence"/>
</dbReference>
<evidence type="ECO:0000259" key="1">
    <source>
        <dbReference type="Pfam" id="PF13490"/>
    </source>
</evidence>
<dbReference type="AlphaFoldDB" id="A0A927CYP5"/>
<organism evidence="2 3">
    <name type="scientific">Peribacillus faecalis</name>
    <dbReference type="NCBI Taxonomy" id="2772559"/>
    <lineage>
        <taxon>Bacteria</taxon>
        <taxon>Bacillati</taxon>
        <taxon>Bacillota</taxon>
        <taxon>Bacilli</taxon>
        <taxon>Bacillales</taxon>
        <taxon>Bacillaceae</taxon>
        <taxon>Peribacillus</taxon>
    </lineage>
</organism>
<dbReference type="EMBL" id="JACXSI010000027">
    <property type="protein sequence ID" value="MBD3109107.1"/>
    <property type="molecule type" value="Genomic_DNA"/>
</dbReference>
<proteinExistence type="predicted"/>
<protein>
    <submittedName>
        <fullName evidence="2">Anti-sigma factor</fullName>
    </submittedName>
</protein>
<name>A0A927CYP5_9BACI</name>
<evidence type="ECO:0000313" key="2">
    <source>
        <dbReference type="EMBL" id="MBD3109107.1"/>
    </source>
</evidence>